<accession>A0ABD1NUT4</accession>
<dbReference type="Pfam" id="PF03732">
    <property type="entry name" value="Retrotrans_gag"/>
    <property type="match status" value="1"/>
</dbReference>
<dbReference type="EMBL" id="JBFOLK010000394">
    <property type="protein sequence ID" value="KAL2454376.1"/>
    <property type="molecule type" value="Genomic_DNA"/>
</dbReference>
<organism evidence="3 4">
    <name type="scientific">Abeliophyllum distichum</name>
    <dbReference type="NCBI Taxonomy" id="126358"/>
    <lineage>
        <taxon>Eukaryota</taxon>
        <taxon>Viridiplantae</taxon>
        <taxon>Streptophyta</taxon>
        <taxon>Embryophyta</taxon>
        <taxon>Tracheophyta</taxon>
        <taxon>Spermatophyta</taxon>
        <taxon>Magnoliopsida</taxon>
        <taxon>eudicotyledons</taxon>
        <taxon>Gunneridae</taxon>
        <taxon>Pentapetalae</taxon>
        <taxon>asterids</taxon>
        <taxon>lamiids</taxon>
        <taxon>Lamiales</taxon>
        <taxon>Oleaceae</taxon>
        <taxon>Forsythieae</taxon>
        <taxon>Abeliophyllum</taxon>
    </lineage>
</organism>
<gene>
    <name evidence="3" type="ORF">Adt_48124</name>
</gene>
<reference evidence="4" key="1">
    <citation type="submission" date="2024-07" db="EMBL/GenBank/DDBJ databases">
        <title>Two chromosome-level genome assemblies of Korean endemic species Abeliophyllum distichum and Forsythia ovata (Oleaceae).</title>
        <authorList>
            <person name="Jang H."/>
        </authorList>
    </citation>
    <scope>NUCLEOTIDE SEQUENCE [LARGE SCALE GENOMIC DNA]</scope>
</reference>
<feature type="region of interest" description="Disordered" evidence="1">
    <location>
        <begin position="1"/>
        <end position="29"/>
    </location>
</feature>
<feature type="domain" description="Retrotransposon gag" evidence="2">
    <location>
        <begin position="66"/>
        <end position="119"/>
    </location>
</feature>
<evidence type="ECO:0000313" key="4">
    <source>
        <dbReference type="Proteomes" id="UP001604336"/>
    </source>
</evidence>
<evidence type="ECO:0000259" key="2">
    <source>
        <dbReference type="Pfam" id="PF03732"/>
    </source>
</evidence>
<proteinExistence type="predicted"/>
<keyword evidence="4" id="KW-1185">Reference proteome</keyword>
<comment type="caution">
    <text evidence="3">The sequence shown here is derived from an EMBL/GenBank/DDBJ whole genome shotgun (WGS) entry which is preliminary data.</text>
</comment>
<sequence>MAPATHSQAHEETSEARLEGSGNNTGTPMTMEAFMQALAIFGQKNRPKVLSVMSCTEQEKVTFPAYMLQEDAYDWWLMVQRQHEKDTRPFTWKMFMEAFNNKYFPKSIRQQKEREFLKLE</sequence>
<feature type="compositionally biased region" description="Basic and acidic residues" evidence="1">
    <location>
        <begin position="8"/>
        <end position="18"/>
    </location>
</feature>
<name>A0ABD1NUT4_9LAMI</name>
<evidence type="ECO:0000313" key="3">
    <source>
        <dbReference type="EMBL" id="KAL2454376.1"/>
    </source>
</evidence>
<dbReference type="InterPro" id="IPR005162">
    <property type="entry name" value="Retrotrans_gag_dom"/>
</dbReference>
<protein>
    <submittedName>
        <fullName evidence="3">Retrotrans gag domain-containing protein</fullName>
    </submittedName>
</protein>
<dbReference type="AlphaFoldDB" id="A0ABD1NUT4"/>
<dbReference type="Proteomes" id="UP001604336">
    <property type="component" value="Unassembled WGS sequence"/>
</dbReference>
<evidence type="ECO:0000256" key="1">
    <source>
        <dbReference type="SAM" id="MobiDB-lite"/>
    </source>
</evidence>